<dbReference type="Proteomes" id="UP001157910">
    <property type="component" value="Unassembled WGS sequence"/>
</dbReference>
<proteinExistence type="predicted"/>
<evidence type="ECO:0000313" key="1">
    <source>
        <dbReference type="EMBL" id="SMP58477.1"/>
    </source>
</evidence>
<reference evidence="1 2" key="1">
    <citation type="submission" date="2017-05" db="EMBL/GenBank/DDBJ databases">
        <authorList>
            <person name="Varghese N."/>
            <person name="Submissions S."/>
        </authorList>
    </citation>
    <scope>NUCLEOTIDE SEQUENCE [LARGE SCALE GENOMIC DNA]</scope>
    <source>
        <strain evidence="1 2">SM16</strain>
    </source>
</reference>
<evidence type="ECO:0000313" key="2">
    <source>
        <dbReference type="Proteomes" id="UP001157910"/>
    </source>
</evidence>
<sequence>MNAFAVPSGRTVGPGLSCWTCAWSRSLTSDAAPWPLACVGCGPSRLNHTAQRDIFKEPEAVPPIDTNAAQAARKPKLLIIGYGRHGKDTVAELLAERHGFTFASSSYFAAESVVRPALAACGVTYGSLEECYADRVNHRAFWYEAISTYNGGGRSRLAEAILVDHDIYVGMRSNAEYLASRDLFDLVVWVDASGRGLPPEDIKSMDIAYDPRTMNRIDNGGSLEDLIKNVDDFARSLTWAYPQA</sequence>
<comment type="caution">
    <text evidence="1">The sequence shown here is derived from an EMBL/GenBank/DDBJ whole genome shotgun (WGS) entry which is preliminary data.</text>
</comment>
<gene>
    <name evidence="1" type="ORF">SAMN06296065_102479</name>
</gene>
<accession>A0ABY1Q3S0</accession>
<organism evidence="1 2">
    <name type="scientific">Novosphingobium panipatense</name>
    <dbReference type="NCBI Taxonomy" id="428991"/>
    <lineage>
        <taxon>Bacteria</taxon>
        <taxon>Pseudomonadati</taxon>
        <taxon>Pseudomonadota</taxon>
        <taxon>Alphaproteobacteria</taxon>
        <taxon>Sphingomonadales</taxon>
        <taxon>Sphingomonadaceae</taxon>
        <taxon>Novosphingobium</taxon>
    </lineage>
</organism>
<protein>
    <submittedName>
        <fullName evidence="1">Uncharacterized protein</fullName>
    </submittedName>
</protein>
<dbReference type="InterPro" id="IPR027417">
    <property type="entry name" value="P-loop_NTPase"/>
</dbReference>
<dbReference type="SUPFAM" id="SSF52540">
    <property type="entry name" value="P-loop containing nucleoside triphosphate hydrolases"/>
    <property type="match status" value="1"/>
</dbReference>
<dbReference type="EMBL" id="FXUI01000002">
    <property type="protein sequence ID" value="SMP58477.1"/>
    <property type="molecule type" value="Genomic_DNA"/>
</dbReference>
<name>A0ABY1Q3S0_9SPHN</name>
<keyword evidence="2" id="KW-1185">Reference proteome</keyword>